<keyword evidence="1" id="KW-0233">DNA recombination</keyword>
<dbReference type="InterPro" id="IPR011010">
    <property type="entry name" value="DNA_brk_join_enz"/>
</dbReference>
<reference evidence="2" key="1">
    <citation type="submission" date="2013-08" db="EMBL/GenBank/DDBJ databases">
        <authorList>
            <person name="Mendez C."/>
            <person name="Richter M."/>
            <person name="Ferrer M."/>
            <person name="Sanchez J."/>
        </authorList>
    </citation>
    <scope>NUCLEOTIDE SEQUENCE</scope>
</reference>
<protein>
    <submittedName>
        <fullName evidence="2">Integron integrase</fullName>
    </submittedName>
</protein>
<sequence length="148" mass="16765">LPRSLAEPLQREIERARVIHAGDLAAGFGATRLPHALARKYPRAAREFGWQFVFPSVQRAADPLDGTLRRHHFDDAILARAMKSARLRAGIDKPLSAHTLRHSFVDAPHRDGLRHSHRARAVGPPGRVHHGRHCASVRSRHWRIHVRQ</sequence>
<proteinExistence type="predicted"/>
<evidence type="ECO:0000313" key="2">
    <source>
        <dbReference type="EMBL" id="EQD33219.1"/>
    </source>
</evidence>
<dbReference type="EMBL" id="AUZZ01009603">
    <property type="protein sequence ID" value="EQD33219.1"/>
    <property type="molecule type" value="Genomic_DNA"/>
</dbReference>
<feature type="non-terminal residue" evidence="2">
    <location>
        <position position="1"/>
    </location>
</feature>
<dbReference type="SUPFAM" id="SSF56349">
    <property type="entry name" value="DNA breaking-rejoining enzymes"/>
    <property type="match status" value="1"/>
</dbReference>
<organism evidence="2">
    <name type="scientific">mine drainage metagenome</name>
    <dbReference type="NCBI Taxonomy" id="410659"/>
    <lineage>
        <taxon>unclassified sequences</taxon>
        <taxon>metagenomes</taxon>
        <taxon>ecological metagenomes</taxon>
    </lineage>
</organism>
<name>T0ZX22_9ZZZZ</name>
<dbReference type="GO" id="GO:0006310">
    <property type="term" value="P:DNA recombination"/>
    <property type="evidence" value="ECO:0007669"/>
    <property type="project" value="UniProtKB-KW"/>
</dbReference>
<comment type="caution">
    <text evidence="2">The sequence shown here is derived from an EMBL/GenBank/DDBJ whole genome shotgun (WGS) entry which is preliminary data.</text>
</comment>
<dbReference type="Gene3D" id="1.10.443.10">
    <property type="entry name" value="Intergrase catalytic core"/>
    <property type="match status" value="1"/>
</dbReference>
<dbReference type="InterPro" id="IPR013762">
    <property type="entry name" value="Integrase-like_cat_sf"/>
</dbReference>
<accession>T0ZX22</accession>
<dbReference type="GO" id="GO:0003677">
    <property type="term" value="F:DNA binding"/>
    <property type="evidence" value="ECO:0007669"/>
    <property type="project" value="InterPro"/>
</dbReference>
<dbReference type="GO" id="GO:0015074">
    <property type="term" value="P:DNA integration"/>
    <property type="evidence" value="ECO:0007669"/>
    <property type="project" value="InterPro"/>
</dbReference>
<dbReference type="AlphaFoldDB" id="T0ZX22"/>
<gene>
    <name evidence="2" type="ORF">B2A_13274</name>
</gene>
<reference evidence="2" key="2">
    <citation type="journal article" date="2014" name="ISME J.">
        <title>Microbial stratification in low pH oxic and suboxic macroscopic growths along an acid mine drainage.</title>
        <authorList>
            <person name="Mendez-Garcia C."/>
            <person name="Mesa V."/>
            <person name="Sprenger R.R."/>
            <person name="Richter M."/>
            <person name="Diez M.S."/>
            <person name="Solano J."/>
            <person name="Bargiela R."/>
            <person name="Golyshina O.V."/>
            <person name="Manteca A."/>
            <person name="Ramos J.L."/>
            <person name="Gallego J.R."/>
            <person name="Llorente I."/>
            <person name="Martins Dos Santos V.A."/>
            <person name="Jensen O.N."/>
            <person name="Pelaez A.I."/>
            <person name="Sanchez J."/>
            <person name="Ferrer M."/>
        </authorList>
    </citation>
    <scope>NUCLEOTIDE SEQUENCE</scope>
</reference>
<evidence type="ECO:0000256" key="1">
    <source>
        <dbReference type="ARBA" id="ARBA00023172"/>
    </source>
</evidence>